<evidence type="ECO:0008006" key="4">
    <source>
        <dbReference type="Google" id="ProtNLM"/>
    </source>
</evidence>
<dbReference type="EMBL" id="LT629763">
    <property type="protein sequence ID" value="SDS95961.1"/>
    <property type="molecule type" value="Genomic_DNA"/>
</dbReference>
<dbReference type="AlphaFoldDB" id="A0A1H1WH59"/>
<dbReference type="STRING" id="472181.SAMN05216271_3208"/>
<accession>A0A1H1WH59</accession>
<sequence>MTQRDPSEPSRLLEDLESIRTLLDEQNEPHQPSADDQFDIPLLQDIIHEPLSPAASGSQAAPPYSLPPRPADKAHNPFLPYASLAKLAEERMQLDQLLAGQMPPPRTPSATLSPTAGAREVRMEARLQAEAQLILQGVIDDLIPTIEDELRKRMQSKLQQIVSEQLK</sequence>
<gene>
    <name evidence="2" type="ORF">SAMN05216271_3208</name>
</gene>
<dbReference type="OrthoDB" id="6196114at2"/>
<name>A0A1H1WH59_9GAMM</name>
<evidence type="ECO:0000313" key="2">
    <source>
        <dbReference type="EMBL" id="SDS95961.1"/>
    </source>
</evidence>
<evidence type="ECO:0000313" key="3">
    <source>
        <dbReference type="Proteomes" id="UP000243413"/>
    </source>
</evidence>
<evidence type="ECO:0000256" key="1">
    <source>
        <dbReference type="SAM" id="MobiDB-lite"/>
    </source>
</evidence>
<dbReference type="RefSeq" id="WP_092287841.1">
    <property type="nucleotide sequence ID" value="NZ_LT629763.1"/>
</dbReference>
<feature type="region of interest" description="Disordered" evidence="1">
    <location>
        <begin position="22"/>
        <end position="77"/>
    </location>
</feature>
<feature type="compositionally biased region" description="Low complexity" evidence="1">
    <location>
        <begin position="50"/>
        <end position="63"/>
    </location>
</feature>
<proteinExistence type="predicted"/>
<reference evidence="3" key="1">
    <citation type="submission" date="2016-10" db="EMBL/GenBank/DDBJ databases">
        <authorList>
            <person name="Varghese N."/>
            <person name="Submissions S."/>
        </authorList>
    </citation>
    <scope>NUCLEOTIDE SEQUENCE [LARGE SCALE GENOMIC DNA]</scope>
    <source>
        <strain evidence="3">JCM 14963</strain>
    </source>
</reference>
<protein>
    <recommendedName>
        <fullName evidence="4">DNA polymerase III subunit chi</fullName>
    </recommendedName>
</protein>
<organism evidence="2 3">
    <name type="scientific">Halopseudomonas sabulinigri</name>
    <dbReference type="NCBI Taxonomy" id="472181"/>
    <lineage>
        <taxon>Bacteria</taxon>
        <taxon>Pseudomonadati</taxon>
        <taxon>Pseudomonadota</taxon>
        <taxon>Gammaproteobacteria</taxon>
        <taxon>Pseudomonadales</taxon>
        <taxon>Pseudomonadaceae</taxon>
        <taxon>Halopseudomonas</taxon>
    </lineage>
</organism>
<dbReference type="Proteomes" id="UP000243413">
    <property type="component" value="Chromosome I"/>
</dbReference>